<dbReference type="Pfam" id="PF26547">
    <property type="entry name" value="PDZD8_N"/>
    <property type="match status" value="1"/>
</dbReference>
<dbReference type="SUPFAM" id="SSF50156">
    <property type="entry name" value="PDZ domain-like"/>
    <property type="match status" value="1"/>
</dbReference>
<comment type="caution">
    <text evidence="13">The sequence shown here is derived from an EMBL/GenBank/DDBJ whole genome shotgun (WGS) entry which is preliminary data.</text>
</comment>
<dbReference type="PROSITE" id="PS50106">
    <property type="entry name" value="PDZ"/>
    <property type="match status" value="1"/>
</dbReference>
<evidence type="ECO:0000313" key="13">
    <source>
        <dbReference type="EMBL" id="NWY64074.1"/>
    </source>
</evidence>
<keyword evidence="8" id="KW-0175">Coiled coil</keyword>
<keyword evidence="3" id="KW-0479">Metal-binding</keyword>
<dbReference type="InterPro" id="IPR039275">
    <property type="entry name" value="PDZD8"/>
</dbReference>
<comment type="subcellular location">
    <subcellularLocation>
        <location evidence="1">Membrane</location>
    </subcellularLocation>
</comment>
<keyword evidence="5" id="KW-0445">Lipid transport</keyword>
<dbReference type="Pfam" id="PF00130">
    <property type="entry name" value="C1_1"/>
    <property type="match status" value="1"/>
</dbReference>
<dbReference type="GO" id="GO:0006869">
    <property type="term" value="P:lipid transport"/>
    <property type="evidence" value="ECO:0007669"/>
    <property type="project" value="UniProtKB-KW"/>
</dbReference>
<dbReference type="GO" id="GO:1990456">
    <property type="term" value="P:mitochondrion-endoplasmic reticulum membrane tethering"/>
    <property type="evidence" value="ECO:0007669"/>
    <property type="project" value="InterPro"/>
</dbReference>
<organism evidence="13 14">
    <name type="scientific">Erithacus rubecula</name>
    <name type="common">European robin</name>
    <dbReference type="NCBI Taxonomy" id="37610"/>
    <lineage>
        <taxon>Eukaryota</taxon>
        <taxon>Metazoa</taxon>
        <taxon>Chordata</taxon>
        <taxon>Craniata</taxon>
        <taxon>Vertebrata</taxon>
        <taxon>Euteleostomi</taxon>
        <taxon>Archelosauria</taxon>
        <taxon>Archosauria</taxon>
        <taxon>Dinosauria</taxon>
        <taxon>Saurischia</taxon>
        <taxon>Theropoda</taxon>
        <taxon>Coelurosauria</taxon>
        <taxon>Aves</taxon>
        <taxon>Neognathae</taxon>
        <taxon>Neoaves</taxon>
        <taxon>Telluraves</taxon>
        <taxon>Australaves</taxon>
        <taxon>Passeriformes</taxon>
        <taxon>Turdidae</taxon>
        <taxon>Erithacus</taxon>
    </lineage>
</organism>
<keyword evidence="6" id="KW-0446">Lipid-binding</keyword>
<protein>
    <submittedName>
        <fullName evidence="13">PDZD8 protein</fullName>
    </submittedName>
</protein>
<dbReference type="CDD" id="cd21674">
    <property type="entry name" value="SMP_PDZD8"/>
    <property type="match status" value="1"/>
</dbReference>
<proteinExistence type="predicted"/>
<dbReference type="GO" id="GO:0046872">
    <property type="term" value="F:metal ion binding"/>
    <property type="evidence" value="ECO:0007669"/>
    <property type="project" value="UniProtKB-KW"/>
</dbReference>
<evidence type="ECO:0000259" key="10">
    <source>
        <dbReference type="PROSITE" id="PS50081"/>
    </source>
</evidence>
<reference evidence="13 14" key="1">
    <citation type="submission" date="2019-09" db="EMBL/GenBank/DDBJ databases">
        <title>Bird 10,000 Genomes (B10K) Project - Family phase.</title>
        <authorList>
            <person name="Zhang G."/>
        </authorList>
    </citation>
    <scope>NUCLEOTIDE SEQUENCE [LARGE SCALE GENOMIC DNA]</scope>
    <source>
        <strain evidence="13">OUT-0015</strain>
        <tissue evidence="13">Blood</tissue>
    </source>
</reference>
<dbReference type="InterPro" id="IPR031468">
    <property type="entry name" value="SMP_LBD"/>
</dbReference>
<evidence type="ECO:0000256" key="6">
    <source>
        <dbReference type="ARBA" id="ARBA00023121"/>
    </source>
</evidence>
<evidence type="ECO:0000256" key="7">
    <source>
        <dbReference type="ARBA" id="ARBA00023136"/>
    </source>
</evidence>
<dbReference type="AlphaFoldDB" id="A0A7K7G3I2"/>
<dbReference type="Gene3D" id="2.30.42.10">
    <property type="match status" value="1"/>
</dbReference>
<dbReference type="GO" id="GO:0005739">
    <property type="term" value="C:mitochondrion"/>
    <property type="evidence" value="ECO:0007669"/>
    <property type="project" value="GOC"/>
</dbReference>
<dbReference type="InterPro" id="IPR002219">
    <property type="entry name" value="PKC_DAG/PE"/>
</dbReference>
<keyword evidence="7" id="KW-0472">Membrane</keyword>
<keyword evidence="2" id="KW-0813">Transport</keyword>
<keyword evidence="14" id="KW-1185">Reference proteome</keyword>
<feature type="compositionally biased region" description="Polar residues" evidence="9">
    <location>
        <begin position="570"/>
        <end position="585"/>
    </location>
</feature>
<feature type="non-terminal residue" evidence="13">
    <location>
        <position position="1"/>
    </location>
</feature>
<feature type="non-terminal residue" evidence="13">
    <location>
        <position position="1149"/>
    </location>
</feature>
<evidence type="ECO:0000256" key="2">
    <source>
        <dbReference type="ARBA" id="ARBA00022448"/>
    </source>
</evidence>
<feature type="region of interest" description="Disordered" evidence="9">
    <location>
        <begin position="900"/>
        <end position="933"/>
    </location>
</feature>
<gene>
    <name evidence="13" type="primary">Pdzd8</name>
    <name evidence="13" type="ORF">ERIRUB_R06976</name>
</gene>
<dbReference type="Proteomes" id="UP000529965">
    <property type="component" value="Unassembled WGS sequence"/>
</dbReference>
<feature type="compositionally biased region" description="Low complexity" evidence="9">
    <location>
        <begin position="61"/>
        <end position="72"/>
    </location>
</feature>
<dbReference type="PROSITE" id="PS51847">
    <property type="entry name" value="SMP"/>
    <property type="match status" value="1"/>
</dbReference>
<dbReference type="PANTHER" id="PTHR21519">
    <property type="entry name" value="PDZ DOMAIN-CONTAINING PROTEIN 8"/>
    <property type="match status" value="1"/>
</dbReference>
<sequence length="1149" mass="127393">MPLLYVILLSALAGCCLTLLLQLLLLYRRKPEPPGAHGAYGGIVYARVAPEHGLREYLQGAEPAGGPAAPEAAPSPAPASAPAAAPGPEPGPKQPPPPQPEPPPAPSSREETCHFLNAIFLFLFRELRDTALVRDWVIKKIKVEFEELLQAKMTGKVLEGLSLREVSLGDVLPVFKSVKLIRPVACNEEGCPEELGFEVDLEYNGGFHLAIDADLVFGKSAYLFVKISRVMGKLKLVFTRLPFTHWFFSFMDDPVIVFEVKSQFEGRPMPQLTSIIVNQFKKVIKRKHTLPNYKIRFKPFFPFQVLPSDEYEDRDLCIQDVLLREGRLKVTLIECSRLLMFGSYERETNVHCTMELSSNVWEEKSRSSIKTAELVKGNLQSVGLTLRLVQSKEEDAGHVVIETVTPNSPAAAADLQRGDRLLAIGSVKITSTVQVLKLIRQAGDRVLVFYERPVGYNQPGSALQDGFGQLEDTAFLAPAEDDQNNLSVDTDNRDFDSEFEELSCDLPEQKEDVPTALSPKRSVVIFAASKPLGTISPILNRKLHLGSHQTASKTQLKDGAKVATPKIEVSDTSQPLGKQSQGSSTKPPVPPRPQIKPVLSTDTQNALETGSVGADKPERPPSSANNGEKSMEKIIKVSDQVEEPAVSKVVTAPKQDTLKDGLTENARSCKDSDDHRTWESPEIPYKIRQGRWPAMRTSSCLFEVEKYHKYLNVALWCRDPFKAGGFICLGYASIKLEEIALDCLATSSMEFVRKFQLGAPTPKAAVSRTALRSLTTHKGFNEKFCYGDVTLQFKYLKEGEIDDSSMYLEKERESHLEEEARALQKEDPFSGQVLTDNRHNFQDTQFQNPTWCDYCKKKVWTKAASQCMLCAYVCHKKCQEKCLTEMPFCAGAEKRLDRTVGSSRAEGQEAAASSSPRADPEAKAANRTTGLTRHIINTSTRLLNLRQVPKARLAEPGPDAAEPSPKHTPNTSDNESSDTEPGAAGSPSRRGRLLRREGGLDDSVFIAVKEIGRDLYRSLPTEERFQKLEFMLDKLQNEIDQELENNNSLVKEEKETTDARKKALISAALAKSGERLQALTLLMIHYKAGVEDIESLENMVLERQSKKVTKEFEEPSIAEGVDCEDGSLTEAPTLNIISEEPADPPQSVD</sequence>
<evidence type="ECO:0000256" key="9">
    <source>
        <dbReference type="SAM" id="MobiDB-lite"/>
    </source>
</evidence>
<evidence type="ECO:0000256" key="8">
    <source>
        <dbReference type="SAM" id="Coils"/>
    </source>
</evidence>
<accession>A0A7K7G3I2</accession>
<dbReference type="Gene3D" id="3.30.60.20">
    <property type="match status" value="1"/>
</dbReference>
<dbReference type="InterPro" id="IPR036034">
    <property type="entry name" value="PDZ_sf"/>
</dbReference>
<dbReference type="GO" id="GO:0005789">
    <property type="term" value="C:endoplasmic reticulum membrane"/>
    <property type="evidence" value="ECO:0007669"/>
    <property type="project" value="UniProtKB-ARBA"/>
</dbReference>
<feature type="coiled-coil region" evidence="8">
    <location>
        <begin position="1025"/>
        <end position="1052"/>
    </location>
</feature>
<evidence type="ECO:0000256" key="3">
    <source>
        <dbReference type="ARBA" id="ARBA00022723"/>
    </source>
</evidence>
<feature type="region of interest" description="Disordered" evidence="9">
    <location>
        <begin position="954"/>
        <end position="995"/>
    </location>
</feature>
<dbReference type="SUPFAM" id="SSF57889">
    <property type="entry name" value="Cysteine-rich domain"/>
    <property type="match status" value="1"/>
</dbReference>
<evidence type="ECO:0000259" key="12">
    <source>
        <dbReference type="PROSITE" id="PS51847"/>
    </source>
</evidence>
<dbReference type="SMART" id="SM00109">
    <property type="entry name" value="C1"/>
    <property type="match status" value="1"/>
</dbReference>
<feature type="domain" description="PDZ" evidence="11">
    <location>
        <begin position="371"/>
        <end position="454"/>
    </location>
</feature>
<name>A0A7K7G3I2_ERIRU</name>
<feature type="region of interest" description="Disordered" evidence="9">
    <location>
        <begin position="548"/>
        <end position="631"/>
    </location>
</feature>
<dbReference type="InterPro" id="IPR001478">
    <property type="entry name" value="PDZ"/>
</dbReference>
<evidence type="ECO:0000256" key="4">
    <source>
        <dbReference type="ARBA" id="ARBA00022833"/>
    </source>
</evidence>
<keyword evidence="4" id="KW-0862">Zinc</keyword>
<feature type="domain" description="Phorbol-ester/DAG-type" evidence="10">
    <location>
        <begin position="838"/>
        <end position="889"/>
    </location>
</feature>
<dbReference type="GO" id="GO:0044233">
    <property type="term" value="C:mitochondria-associated endoplasmic reticulum membrane contact site"/>
    <property type="evidence" value="ECO:0007669"/>
    <property type="project" value="InterPro"/>
</dbReference>
<evidence type="ECO:0000313" key="14">
    <source>
        <dbReference type="Proteomes" id="UP000529965"/>
    </source>
</evidence>
<dbReference type="PANTHER" id="PTHR21519:SF1">
    <property type="entry name" value="PDZ DOMAIN-CONTAINING PROTEIN 8"/>
    <property type="match status" value="1"/>
</dbReference>
<dbReference type="InterPro" id="IPR046349">
    <property type="entry name" value="C1-like_sf"/>
</dbReference>
<evidence type="ECO:0000256" key="5">
    <source>
        <dbReference type="ARBA" id="ARBA00023055"/>
    </source>
</evidence>
<dbReference type="Pfam" id="PF17820">
    <property type="entry name" value="PDZ_6"/>
    <property type="match status" value="1"/>
</dbReference>
<dbReference type="PROSITE" id="PS50081">
    <property type="entry name" value="ZF_DAG_PE_2"/>
    <property type="match status" value="1"/>
</dbReference>
<feature type="compositionally biased region" description="Pro residues" evidence="9">
    <location>
        <begin position="73"/>
        <end position="106"/>
    </location>
</feature>
<dbReference type="SMART" id="SM00228">
    <property type="entry name" value="PDZ"/>
    <property type="match status" value="1"/>
</dbReference>
<dbReference type="GO" id="GO:0008289">
    <property type="term" value="F:lipid binding"/>
    <property type="evidence" value="ECO:0007669"/>
    <property type="project" value="UniProtKB-KW"/>
</dbReference>
<dbReference type="GO" id="GO:0051560">
    <property type="term" value="P:mitochondrial calcium ion homeostasis"/>
    <property type="evidence" value="ECO:0007669"/>
    <property type="project" value="InterPro"/>
</dbReference>
<dbReference type="EMBL" id="VZSK01000076">
    <property type="protein sequence ID" value="NWY64074.1"/>
    <property type="molecule type" value="Genomic_DNA"/>
</dbReference>
<dbReference type="CDD" id="cd20825">
    <property type="entry name" value="C1_PDZD8"/>
    <property type="match status" value="1"/>
</dbReference>
<evidence type="ECO:0000259" key="11">
    <source>
        <dbReference type="PROSITE" id="PS50106"/>
    </source>
</evidence>
<dbReference type="InterPro" id="IPR058801">
    <property type="entry name" value="PDZD8_N"/>
</dbReference>
<evidence type="ECO:0000256" key="1">
    <source>
        <dbReference type="ARBA" id="ARBA00004370"/>
    </source>
</evidence>
<feature type="region of interest" description="Disordered" evidence="9">
    <location>
        <begin position="60"/>
        <end position="110"/>
    </location>
</feature>
<feature type="region of interest" description="Disordered" evidence="9">
    <location>
        <begin position="1107"/>
        <end position="1149"/>
    </location>
</feature>
<feature type="domain" description="SMP-LTD" evidence="12">
    <location>
        <begin position="109"/>
        <end position="299"/>
    </location>
</feature>
<dbReference type="InterPro" id="IPR041489">
    <property type="entry name" value="PDZ_6"/>
</dbReference>